<sequence>MVDRVSFSEQELNLDAIAFHHENLQAALFEFFSGSSASLLSRFSLESVDKARDNSLDELDFSSSMSVMAALEAAIRVDYLSRVYERRKDALSRSMRDLYREKANKAKLDRDILPRWAADTTVSASLVQQVTSAFKYRHWLAHGRYWTPKFGKEYDYDTLYAIADEFIEAMDQYAVST</sequence>
<protein>
    <submittedName>
        <fullName evidence="1">Uncharacterized protein</fullName>
    </submittedName>
</protein>
<organism evidence="1">
    <name type="scientific">Ralstonia solanacearum</name>
    <name type="common">Pseudomonas solanacearum</name>
    <dbReference type="NCBI Taxonomy" id="305"/>
    <lineage>
        <taxon>Bacteria</taxon>
        <taxon>Pseudomonadati</taxon>
        <taxon>Pseudomonadota</taxon>
        <taxon>Betaproteobacteria</taxon>
        <taxon>Burkholderiales</taxon>
        <taxon>Burkholderiaceae</taxon>
        <taxon>Ralstonia</taxon>
        <taxon>Ralstonia solanacearum species complex</taxon>
    </lineage>
</organism>
<proteinExistence type="predicted"/>
<dbReference type="PATRIC" id="fig|305.106.peg.2983"/>
<evidence type="ECO:0000313" key="1">
    <source>
        <dbReference type="EMBL" id="CUV14124.1"/>
    </source>
</evidence>
<reference evidence="1" key="1">
    <citation type="submission" date="2015-10" db="EMBL/GenBank/DDBJ databases">
        <authorList>
            <person name="Gilbert D.G."/>
        </authorList>
    </citation>
    <scope>NUCLEOTIDE SEQUENCE</scope>
    <source>
        <strain evidence="1">Phyl III-seqv23</strain>
    </source>
</reference>
<dbReference type="EMBL" id="LN899819">
    <property type="protein sequence ID" value="CUV14124.1"/>
    <property type="molecule type" value="Genomic_DNA"/>
</dbReference>
<dbReference type="AlphaFoldDB" id="A0A0S4TVT7"/>
<accession>A0A0S4TVT7</accession>
<name>A0A0S4TVT7_RALSL</name>
<gene>
    <name evidence="1" type="ORF">RUN39_v1_700016</name>
</gene>